<evidence type="ECO:0000256" key="6">
    <source>
        <dbReference type="ARBA" id="ARBA00022958"/>
    </source>
</evidence>
<evidence type="ECO:0000256" key="7">
    <source>
        <dbReference type="ARBA" id="ARBA00022989"/>
    </source>
</evidence>
<accession>A0ABQ9G118</accession>
<keyword evidence="7" id="KW-1133">Transmembrane helix</keyword>
<keyword evidence="5" id="KW-0631">Potassium channel</keyword>
<dbReference type="PANTHER" id="PTHR10027">
    <property type="entry name" value="CALCIUM-ACTIVATED POTASSIUM CHANNEL ALPHA CHAIN"/>
    <property type="match status" value="1"/>
</dbReference>
<evidence type="ECO:0000256" key="4">
    <source>
        <dbReference type="ARBA" id="ARBA00022692"/>
    </source>
</evidence>
<dbReference type="InterPro" id="IPR047871">
    <property type="entry name" value="K_chnl_Slo-like"/>
</dbReference>
<proteinExistence type="predicted"/>
<evidence type="ECO:0000313" key="12">
    <source>
        <dbReference type="Proteomes" id="UP001217089"/>
    </source>
</evidence>
<dbReference type="EMBL" id="JARBDR010000018">
    <property type="protein sequence ID" value="KAJ8322106.1"/>
    <property type="molecule type" value="Genomic_DNA"/>
</dbReference>
<evidence type="ECO:0000256" key="8">
    <source>
        <dbReference type="ARBA" id="ARBA00023065"/>
    </source>
</evidence>
<comment type="caution">
    <text evidence="11">The sequence shown here is derived from an EMBL/GenBank/DDBJ whole genome shotgun (WGS) entry which is preliminary data.</text>
</comment>
<comment type="subcellular location">
    <subcellularLocation>
        <location evidence="1">Membrane</location>
        <topology evidence="1">Multi-pass membrane protein</topology>
    </subcellularLocation>
</comment>
<keyword evidence="4" id="KW-0812">Transmembrane</keyword>
<evidence type="ECO:0000256" key="5">
    <source>
        <dbReference type="ARBA" id="ARBA00022826"/>
    </source>
</evidence>
<keyword evidence="3" id="KW-0633">Potassium transport</keyword>
<name>A0ABQ9G118_TEGGR</name>
<keyword evidence="12" id="KW-1185">Reference proteome</keyword>
<evidence type="ECO:0000256" key="3">
    <source>
        <dbReference type="ARBA" id="ARBA00022538"/>
    </source>
</evidence>
<keyword evidence="8" id="KW-0406">Ion transport</keyword>
<organism evidence="11 12">
    <name type="scientific">Tegillarca granosa</name>
    <name type="common">Malaysian cockle</name>
    <name type="synonym">Anadara granosa</name>
    <dbReference type="NCBI Taxonomy" id="220873"/>
    <lineage>
        <taxon>Eukaryota</taxon>
        <taxon>Metazoa</taxon>
        <taxon>Spiralia</taxon>
        <taxon>Lophotrochozoa</taxon>
        <taxon>Mollusca</taxon>
        <taxon>Bivalvia</taxon>
        <taxon>Autobranchia</taxon>
        <taxon>Pteriomorphia</taxon>
        <taxon>Arcoida</taxon>
        <taxon>Arcoidea</taxon>
        <taxon>Arcidae</taxon>
        <taxon>Tegillarca</taxon>
    </lineage>
</organism>
<evidence type="ECO:0000256" key="1">
    <source>
        <dbReference type="ARBA" id="ARBA00004141"/>
    </source>
</evidence>
<evidence type="ECO:0000256" key="2">
    <source>
        <dbReference type="ARBA" id="ARBA00022448"/>
    </source>
</evidence>
<keyword evidence="9" id="KW-0472">Membrane</keyword>
<evidence type="ECO:0000313" key="11">
    <source>
        <dbReference type="EMBL" id="KAJ8322106.1"/>
    </source>
</evidence>
<protein>
    <submittedName>
        <fullName evidence="11">Uncharacterized protein</fullName>
    </submittedName>
</protein>
<keyword evidence="6" id="KW-0630">Potassium</keyword>
<keyword evidence="10" id="KW-0407">Ion channel</keyword>
<dbReference type="Proteomes" id="UP001217089">
    <property type="component" value="Unassembled WGS sequence"/>
</dbReference>
<evidence type="ECO:0000256" key="9">
    <source>
        <dbReference type="ARBA" id="ARBA00023136"/>
    </source>
</evidence>
<keyword evidence="2" id="KW-0813">Transport</keyword>
<evidence type="ECO:0000256" key="10">
    <source>
        <dbReference type="ARBA" id="ARBA00023303"/>
    </source>
</evidence>
<dbReference type="PANTHER" id="PTHR10027:SF10">
    <property type="entry name" value="SLOWPOKE 2, ISOFORM D"/>
    <property type="match status" value="1"/>
</dbReference>
<reference evidence="11 12" key="1">
    <citation type="submission" date="2022-12" db="EMBL/GenBank/DDBJ databases">
        <title>Chromosome-level genome of Tegillarca granosa.</title>
        <authorList>
            <person name="Kim J."/>
        </authorList>
    </citation>
    <scope>NUCLEOTIDE SEQUENCE [LARGE SCALE GENOMIC DNA]</scope>
    <source>
        <strain evidence="11">Teg-2019</strain>
        <tissue evidence="11">Adductor muscle</tissue>
    </source>
</reference>
<sequence length="235" mass="26361">MIIEEISGVLEKLLADELQMSDDQEESVFNSTITSQLGQEIARHVNARNRLNSESEKSPTDFGGGEINIMNFNGDTQVDTAAQPNVLQIYEDMGQEEITTGPPPMTLHVGNRRTQCHLMKSPRPKCCLRWSEDCEHCTYKNAKDERWKKQLIILAAENACAGIYNFIVPLRSHFISMNSLSPIILLLEADLDDLLLAGINKVSHLVIANNESPMDNMEETMTDSRTIVATQTILR</sequence>
<gene>
    <name evidence="11" type="ORF">KUTeg_000577</name>
</gene>